<evidence type="ECO:0000313" key="2">
    <source>
        <dbReference type="EMBL" id="CAG9326581.1"/>
    </source>
</evidence>
<sequence length="284" mass="31784">MHESDNLGNCLGLLAQLHHSSKEVFPGVSIPNSLSGVFGSEISIFLLSLLSCKMVIMKLMNKSSIFSLLNALVFINCVLYLLLIASISEAETFLLTKSLLFPTKIFLKSLGFRSAALSLSFMLTKFIIFSSEEIDFELVKSNINISPFIWCSWYSSSSLVFLSKIRLFSIIQLKIRQISESWRLGSIKGGKSIGNKSSSSKSTNLLWVSSILISTNFLKVVIFSVGLWIWEKSWLINLDTMLVFPTKELPISAILTISGFSIFYVKKKPSTLDLKGDISLRFKF</sequence>
<dbReference type="AlphaFoldDB" id="A0AAU9K0A0"/>
<keyword evidence="1" id="KW-0472">Membrane</keyword>
<evidence type="ECO:0000313" key="3">
    <source>
        <dbReference type="Proteomes" id="UP001162131"/>
    </source>
</evidence>
<proteinExistence type="predicted"/>
<dbReference type="Proteomes" id="UP001162131">
    <property type="component" value="Unassembled WGS sequence"/>
</dbReference>
<feature type="transmembrane region" description="Helical" evidence="1">
    <location>
        <begin position="205"/>
        <end position="229"/>
    </location>
</feature>
<keyword evidence="1" id="KW-1133">Transmembrane helix</keyword>
<keyword evidence="3" id="KW-1185">Reference proteome</keyword>
<comment type="caution">
    <text evidence="2">The sequence shown here is derived from an EMBL/GenBank/DDBJ whole genome shotgun (WGS) entry which is preliminary data.</text>
</comment>
<protein>
    <recommendedName>
        <fullName evidence="4">Taste receptor type 2</fullName>
    </recommendedName>
</protein>
<feature type="transmembrane region" description="Helical" evidence="1">
    <location>
        <begin position="110"/>
        <end position="128"/>
    </location>
</feature>
<evidence type="ECO:0000256" key="1">
    <source>
        <dbReference type="SAM" id="Phobius"/>
    </source>
</evidence>
<feature type="transmembrane region" description="Helical" evidence="1">
    <location>
        <begin position="249"/>
        <end position="265"/>
    </location>
</feature>
<accession>A0AAU9K0A0</accession>
<name>A0AAU9K0A0_9CILI</name>
<keyword evidence="1" id="KW-0812">Transmembrane</keyword>
<dbReference type="EMBL" id="CAJZBQ010000041">
    <property type="protein sequence ID" value="CAG9326581.1"/>
    <property type="molecule type" value="Genomic_DNA"/>
</dbReference>
<organism evidence="2 3">
    <name type="scientific">Blepharisma stoltei</name>
    <dbReference type="NCBI Taxonomy" id="1481888"/>
    <lineage>
        <taxon>Eukaryota</taxon>
        <taxon>Sar</taxon>
        <taxon>Alveolata</taxon>
        <taxon>Ciliophora</taxon>
        <taxon>Postciliodesmatophora</taxon>
        <taxon>Heterotrichea</taxon>
        <taxon>Heterotrichida</taxon>
        <taxon>Blepharismidae</taxon>
        <taxon>Blepharisma</taxon>
    </lineage>
</organism>
<feature type="transmembrane region" description="Helical" evidence="1">
    <location>
        <begin position="34"/>
        <end position="56"/>
    </location>
</feature>
<feature type="transmembrane region" description="Helical" evidence="1">
    <location>
        <begin position="68"/>
        <end position="90"/>
    </location>
</feature>
<reference evidence="2" key="1">
    <citation type="submission" date="2021-09" db="EMBL/GenBank/DDBJ databases">
        <authorList>
            <consortium name="AG Swart"/>
            <person name="Singh M."/>
            <person name="Singh A."/>
            <person name="Seah K."/>
            <person name="Emmerich C."/>
        </authorList>
    </citation>
    <scope>NUCLEOTIDE SEQUENCE</scope>
    <source>
        <strain evidence="2">ATCC30299</strain>
    </source>
</reference>
<evidence type="ECO:0008006" key="4">
    <source>
        <dbReference type="Google" id="ProtNLM"/>
    </source>
</evidence>
<gene>
    <name evidence="2" type="ORF">BSTOLATCC_MIC41855</name>
</gene>